<feature type="region of interest" description="Disordered" evidence="1">
    <location>
        <begin position="65"/>
        <end position="89"/>
    </location>
</feature>
<name>A0ABT2CN76_9ACTN</name>
<feature type="compositionally biased region" description="Low complexity" evidence="1">
    <location>
        <begin position="75"/>
        <end position="89"/>
    </location>
</feature>
<keyword evidence="3" id="KW-1185">Reference proteome</keyword>
<sequence length="89" mass="9320">MADPEAIAVRLAERGKRHRFHDHPSGPAREVDLYRDAAQTLLALGVEVLVLDSTMSTPTGVAKRIADAAPTPGGSVSSPTTPDDSTVNS</sequence>
<dbReference type="RefSeq" id="WP_258790194.1">
    <property type="nucleotide sequence ID" value="NZ_JANUGQ010000027.1"/>
</dbReference>
<evidence type="ECO:0000313" key="2">
    <source>
        <dbReference type="EMBL" id="MCS0638891.1"/>
    </source>
</evidence>
<accession>A0ABT2CN76</accession>
<dbReference type="Proteomes" id="UP001431313">
    <property type="component" value="Unassembled WGS sequence"/>
</dbReference>
<gene>
    <name evidence="2" type="ORF">NX801_25225</name>
</gene>
<reference evidence="2" key="1">
    <citation type="submission" date="2022-08" db="EMBL/GenBank/DDBJ databases">
        <authorList>
            <person name="Somphong A."/>
            <person name="Phongsopitanun W."/>
        </authorList>
    </citation>
    <scope>NUCLEOTIDE SEQUENCE</scope>
    <source>
        <strain evidence="2">LP05-1</strain>
    </source>
</reference>
<protein>
    <submittedName>
        <fullName evidence="2">Uncharacterized protein</fullName>
    </submittedName>
</protein>
<dbReference type="EMBL" id="JANUGQ010000027">
    <property type="protein sequence ID" value="MCS0638891.1"/>
    <property type="molecule type" value="Genomic_DNA"/>
</dbReference>
<organism evidence="2 3">
    <name type="scientific">Streptomyces pyxinae</name>
    <dbReference type="NCBI Taxonomy" id="2970734"/>
    <lineage>
        <taxon>Bacteria</taxon>
        <taxon>Bacillati</taxon>
        <taxon>Actinomycetota</taxon>
        <taxon>Actinomycetes</taxon>
        <taxon>Kitasatosporales</taxon>
        <taxon>Streptomycetaceae</taxon>
        <taxon>Streptomyces</taxon>
    </lineage>
</organism>
<comment type="caution">
    <text evidence="2">The sequence shown here is derived from an EMBL/GenBank/DDBJ whole genome shotgun (WGS) entry which is preliminary data.</text>
</comment>
<evidence type="ECO:0000313" key="3">
    <source>
        <dbReference type="Proteomes" id="UP001431313"/>
    </source>
</evidence>
<evidence type="ECO:0000256" key="1">
    <source>
        <dbReference type="SAM" id="MobiDB-lite"/>
    </source>
</evidence>
<proteinExistence type="predicted"/>